<accession>A0A5B8RHX7</accession>
<proteinExistence type="predicted"/>
<dbReference type="EMBL" id="MN081869">
    <property type="protein sequence ID" value="QEA08226.1"/>
    <property type="molecule type" value="Genomic_DNA"/>
</dbReference>
<reference evidence="1" key="1">
    <citation type="journal article" date="2019" name="Viruses">
        <title>Detection and Characterization of Invertebrate Iridoviruses Found in Reptiles and Prey Insects in Europe over the Past Two Decades.</title>
        <authorList>
            <person name="Papp T."/>
            <person name="Marschang R.E."/>
        </authorList>
    </citation>
    <scope>NUCLEOTIDE SEQUENCE</scope>
    <source>
        <strain evidence="1">Liz-CrIV</strain>
    </source>
</reference>
<protein>
    <submittedName>
        <fullName evidence="1">125R</fullName>
    </submittedName>
</protein>
<evidence type="ECO:0000313" key="1">
    <source>
        <dbReference type="EMBL" id="QEA08226.1"/>
    </source>
</evidence>
<dbReference type="InterPro" id="IPR011009">
    <property type="entry name" value="Kinase-like_dom_sf"/>
</dbReference>
<name>A0A5B8RHX7_9VIRU</name>
<dbReference type="SUPFAM" id="SSF56112">
    <property type="entry name" value="Protein kinase-like (PK-like)"/>
    <property type="match status" value="1"/>
</dbReference>
<dbReference type="Gene3D" id="1.10.510.10">
    <property type="entry name" value="Transferase(Phosphotransferase) domain 1"/>
    <property type="match status" value="1"/>
</dbReference>
<sequence length="269" mass="31365">MKSTFVRSLFSNLEHMNQDSSTICKFSDCYKLKTLIYPFVSRRKIEKIFTCQDVKKVSKGEYGNRLMKIIPKKDIISTNNMRNVEVASEAYYNFVANDIEGIHQLVDYLESENHVFFVYYISKGRTITLQKLIETKYGMKIGPQKDYGITVLNIFKTVVISSIEMYNHGIFHHKLNSSNILINLNTFSPLITNFNYASFVKDDDWKTIVKNLGILLYELWIGHRPDDDYEIILNHEDSEIHTGIKNFLLTTLTKFVSKNEFNILIENLP</sequence>
<organism evidence="1">
    <name type="scientific">Iridovirus Liz-CrIV</name>
    <dbReference type="NCBI Taxonomy" id="2594309"/>
    <lineage>
        <taxon>Viruses</taxon>
        <taxon>Varidnaviria</taxon>
        <taxon>Bamfordvirae</taxon>
        <taxon>Nucleocytoviricota</taxon>
        <taxon>Megaviricetes</taxon>
        <taxon>Pimascovirales</taxon>
        <taxon>Pimascovirales incertae sedis</taxon>
        <taxon>Iridoviridae</taxon>
    </lineage>
</organism>